<protein>
    <submittedName>
        <fullName evidence="1">Uncharacterized protein</fullName>
    </submittedName>
</protein>
<dbReference type="PANTHER" id="PTHR21446:SF12">
    <property type="entry name" value="POTASSIUM CHANNEL TETRAMERIZATION DOMAIN CONTAINING 1"/>
    <property type="match status" value="1"/>
</dbReference>
<sequence length="188" mass="21750">MAQSRFATVTSDEISKINEEAIPDNTKKATKFGLAVFTASFFTEWFQMQEEFKTPFEEMSPIQLNKCLQKFYLSARKRDGSYYNKKSLIAIRAALDRHLKSPPFSKPFSIVGDTPTVHKQALTKEIVEKLYEEGELVDIDSLQPHKVQQTAWFFISLFLGKRGRENQHLLKKHMLISREAPNGEKYLK</sequence>
<keyword evidence="2" id="KW-1185">Reference proteome</keyword>
<gene>
    <name evidence="1" type="ORF">PLOB_00027563</name>
</gene>
<dbReference type="InterPro" id="IPR052787">
    <property type="entry name" value="MAVS"/>
</dbReference>
<reference evidence="1 2" key="1">
    <citation type="submission" date="2022-05" db="EMBL/GenBank/DDBJ databases">
        <authorList>
            <consortium name="Genoscope - CEA"/>
            <person name="William W."/>
        </authorList>
    </citation>
    <scope>NUCLEOTIDE SEQUENCE [LARGE SCALE GENOMIC DNA]</scope>
</reference>
<organism evidence="1 2">
    <name type="scientific">Porites lobata</name>
    <dbReference type="NCBI Taxonomy" id="104759"/>
    <lineage>
        <taxon>Eukaryota</taxon>
        <taxon>Metazoa</taxon>
        <taxon>Cnidaria</taxon>
        <taxon>Anthozoa</taxon>
        <taxon>Hexacorallia</taxon>
        <taxon>Scleractinia</taxon>
        <taxon>Fungiina</taxon>
        <taxon>Poritidae</taxon>
        <taxon>Porites</taxon>
    </lineage>
</organism>
<comment type="caution">
    <text evidence="1">The sequence shown here is derived from an EMBL/GenBank/DDBJ whole genome shotgun (WGS) entry which is preliminary data.</text>
</comment>
<evidence type="ECO:0000313" key="2">
    <source>
        <dbReference type="Proteomes" id="UP001159405"/>
    </source>
</evidence>
<evidence type="ECO:0000313" key="1">
    <source>
        <dbReference type="EMBL" id="CAH3182847.1"/>
    </source>
</evidence>
<name>A0ABN8RU28_9CNID</name>
<dbReference type="PANTHER" id="PTHR21446">
    <property type="entry name" value="DUF3504 DOMAIN-CONTAINING PROTEIN"/>
    <property type="match status" value="1"/>
</dbReference>
<proteinExistence type="predicted"/>
<dbReference type="Proteomes" id="UP001159405">
    <property type="component" value="Unassembled WGS sequence"/>
</dbReference>
<dbReference type="EMBL" id="CALNXK010000334">
    <property type="protein sequence ID" value="CAH3182847.1"/>
    <property type="molecule type" value="Genomic_DNA"/>
</dbReference>
<accession>A0ABN8RU28</accession>